<proteinExistence type="predicted"/>
<comment type="caution">
    <text evidence="2">The sequence shown here is derived from an EMBL/GenBank/DDBJ whole genome shotgun (WGS) entry which is preliminary data.</text>
</comment>
<dbReference type="RefSeq" id="WP_037518020.1">
    <property type="nucleotide sequence ID" value="NZ_JGVR01000005.1"/>
</dbReference>
<dbReference type="Proteomes" id="UP000028534">
    <property type="component" value="Unassembled WGS sequence"/>
</dbReference>
<dbReference type="AlphaFoldDB" id="A0A084EQ50"/>
<protein>
    <recommendedName>
        <fullName evidence="4">Bacteriophage tail tape measure N-terminal domain-containing protein</fullName>
    </recommendedName>
</protein>
<accession>A0A084EQ50</accession>
<feature type="region of interest" description="Disordered" evidence="1">
    <location>
        <begin position="360"/>
        <end position="386"/>
    </location>
</feature>
<dbReference type="eggNOG" id="COG1196">
    <property type="taxonomic scope" value="Bacteria"/>
</dbReference>
<organism evidence="2 3">
    <name type="scientific">Sphingobium yanoikuyae</name>
    <name type="common">Sphingomonas yanoikuyae</name>
    <dbReference type="NCBI Taxonomy" id="13690"/>
    <lineage>
        <taxon>Bacteria</taxon>
        <taxon>Pseudomonadati</taxon>
        <taxon>Pseudomonadota</taxon>
        <taxon>Alphaproteobacteria</taxon>
        <taxon>Sphingomonadales</taxon>
        <taxon>Sphingomonadaceae</taxon>
        <taxon>Sphingobium</taxon>
    </lineage>
</organism>
<reference evidence="2 3" key="1">
    <citation type="submission" date="2014-03" db="EMBL/GenBank/DDBJ databases">
        <title>Genome sequence of Sphingobium yanoikuyae B1.</title>
        <authorList>
            <person name="Gan H.M."/>
            <person name="Gan H.Y."/>
            <person name="Savka M.A."/>
        </authorList>
    </citation>
    <scope>NUCLEOTIDE SEQUENCE [LARGE SCALE GENOMIC DNA]</scope>
    <source>
        <strain evidence="2 3">B1</strain>
    </source>
</reference>
<sequence length="685" mass="72231">MSVPKVAIRLGTEGKNEVTRDFREVGEAGDAAAARASKAFDKAAGDFESAERRMAAAAQKIAAIMPQTAMQMQVNDSVGTGSTLNEGSARFSAAAFRELYAEQERLTAGAAALRAQLDPTWAAQQRFNTAMGEARTLIAAGSITLDEYCAKLRIEEAALAEVSSAQVRTHATSGAMRAGMQQLGFQAQDFTVQVLGGTDAVRAFAMQAPQAIGALQMMAGSTEGGAGKFAKFASLLSGPVGIAIGVAIPLAILLGEKIFDMGDDADNAANKVDRLGDALKRLRQEQASQADIGEVLTKVNALRDQRMNLTVPRARGESPESYSRRLAEARGKLDTQIADFEQQIAWNEVAQQAKRDAAAYKATRPAAVSRGGGRSRSGSTSISDGDRRAQALLAQRNGWLNDQVGGAGARESLAAEGDKLADQQKLLRSMNDDISAGTALLNIEWEMRGKSRQEIEAAVELKRFEIDLQRQGIDLDSEEARDAIGRKAAQISFNQVLEESVDKMETLRDIGADAIGTILNPDGWTNWKSMALGAINDVTQAFWKLAVINPIQNKLGGSTLPTIGNLLGLGKASGGVKGESLLGSAIGNNYTPAGAMLVGENGPEVVNMPRGAQVMTASESRRMMAGNDSALQVQVVKGDLFDVIVAQISAGVSADTVATAAPVIAIGASNGAQQAVEKRNGRRLA</sequence>
<dbReference type="EMBL" id="JGVR01000005">
    <property type="protein sequence ID" value="KEZ20092.1"/>
    <property type="molecule type" value="Genomic_DNA"/>
</dbReference>
<evidence type="ECO:0000313" key="3">
    <source>
        <dbReference type="Proteomes" id="UP000028534"/>
    </source>
</evidence>
<name>A0A084EQ50_SPHYA</name>
<evidence type="ECO:0000256" key="1">
    <source>
        <dbReference type="SAM" id="MobiDB-lite"/>
    </source>
</evidence>
<dbReference type="PATRIC" id="fig|13690.10.peg.1339"/>
<evidence type="ECO:0008006" key="4">
    <source>
        <dbReference type="Google" id="ProtNLM"/>
    </source>
</evidence>
<evidence type="ECO:0000313" key="2">
    <source>
        <dbReference type="EMBL" id="KEZ20092.1"/>
    </source>
</evidence>
<gene>
    <name evidence="2" type="ORF">CP98_01297</name>
</gene>